<gene>
    <name evidence="1" type="ORF">AU467_01940</name>
</gene>
<dbReference type="AlphaFoldDB" id="A0A117N3X2"/>
<dbReference type="SUPFAM" id="SSF53448">
    <property type="entry name" value="Nucleotide-diphospho-sugar transferases"/>
    <property type="match status" value="1"/>
</dbReference>
<proteinExistence type="predicted"/>
<dbReference type="InterPro" id="IPR029044">
    <property type="entry name" value="Nucleotide-diphossugar_trans"/>
</dbReference>
<evidence type="ECO:0000313" key="2">
    <source>
        <dbReference type="Proteomes" id="UP000053176"/>
    </source>
</evidence>
<dbReference type="OrthoDB" id="8099912at2"/>
<accession>A0A117N3X2</accession>
<dbReference type="EMBL" id="LPWA01000098">
    <property type="protein sequence ID" value="KUM27183.1"/>
    <property type="molecule type" value="Genomic_DNA"/>
</dbReference>
<organism evidence="1 2">
    <name type="scientific">Rhizobium loti</name>
    <name type="common">Mesorhizobium loti</name>
    <dbReference type="NCBI Taxonomy" id="381"/>
    <lineage>
        <taxon>Bacteria</taxon>
        <taxon>Pseudomonadati</taxon>
        <taxon>Pseudomonadota</taxon>
        <taxon>Alphaproteobacteria</taxon>
        <taxon>Hyphomicrobiales</taxon>
        <taxon>Phyllobacteriaceae</taxon>
        <taxon>Mesorhizobium</taxon>
    </lineage>
</organism>
<reference evidence="1 2" key="1">
    <citation type="submission" date="2015-12" db="EMBL/GenBank/DDBJ databases">
        <title>Draft genome sequence of Mesorhizobium sp. UFLA 01-765, a multitolerant efficient symbiont and plant-growth promoting strain isolated from Zn-mining soil using Leucaena leucocephala as a trap plant.</title>
        <authorList>
            <person name="Rangel W.M."/>
            <person name="Thijs S."/>
            <person name="Longatti S.M."/>
            <person name="Moreira F.M."/>
            <person name="Weyens N."/>
            <person name="Vangronsveld J."/>
            <person name="Van Hamme J.D."/>
            <person name="Bottos E.M."/>
            <person name="Rineau F."/>
        </authorList>
    </citation>
    <scope>NUCLEOTIDE SEQUENCE [LARGE SCALE GENOMIC DNA]</scope>
    <source>
        <strain evidence="1 2">UFLA 01-765</strain>
    </source>
</reference>
<evidence type="ECO:0000313" key="1">
    <source>
        <dbReference type="EMBL" id="KUM27183.1"/>
    </source>
</evidence>
<comment type="caution">
    <text evidence="1">The sequence shown here is derived from an EMBL/GenBank/DDBJ whole genome shotgun (WGS) entry which is preliminary data.</text>
</comment>
<sequence>MFQDNAAVSVVVPASNAEQTIDATLARIRRQTHQALDMVVDVPGDRSRWQEIANYGSGRLFYLRTMRG</sequence>
<protein>
    <submittedName>
        <fullName evidence="1">Uncharacterized protein</fullName>
    </submittedName>
</protein>
<name>A0A117N3X2_RHILI</name>
<dbReference type="Proteomes" id="UP000053176">
    <property type="component" value="Unassembled WGS sequence"/>
</dbReference>